<keyword evidence="1" id="KW-0175">Coiled coil</keyword>
<dbReference type="Proteomes" id="UP000004217">
    <property type="component" value="Unassembled WGS sequence"/>
</dbReference>
<dbReference type="InterPro" id="IPR037291">
    <property type="entry name" value="DUF4139"/>
</dbReference>
<evidence type="ECO:0000259" key="4">
    <source>
        <dbReference type="Pfam" id="PF13600"/>
    </source>
</evidence>
<dbReference type="AlphaFoldDB" id="G2GM54"/>
<evidence type="ECO:0000313" key="5">
    <source>
        <dbReference type="EMBL" id="EGX55401.1"/>
    </source>
</evidence>
<feature type="coiled-coil region" evidence="1">
    <location>
        <begin position="149"/>
        <end position="176"/>
    </location>
</feature>
<dbReference type="RefSeq" id="WP_007503456.1">
    <property type="nucleotide sequence ID" value="NZ_AGBF01000231.1"/>
</dbReference>
<dbReference type="PANTHER" id="PTHR31005:SF8">
    <property type="entry name" value="DUF4139 DOMAIN-CONTAINING PROTEIN"/>
    <property type="match status" value="1"/>
</dbReference>
<accession>G2GM54</accession>
<proteinExistence type="predicted"/>
<organism evidence="5 6">
    <name type="scientific">Streptomyces zinciresistens K42</name>
    <dbReference type="NCBI Taxonomy" id="700597"/>
    <lineage>
        <taxon>Bacteria</taxon>
        <taxon>Bacillati</taxon>
        <taxon>Actinomycetota</taxon>
        <taxon>Actinomycetes</taxon>
        <taxon>Kitasatosporales</taxon>
        <taxon>Streptomycetaceae</taxon>
        <taxon>Streptomyces</taxon>
    </lineage>
</organism>
<evidence type="ECO:0000259" key="3">
    <source>
        <dbReference type="Pfam" id="PF13598"/>
    </source>
</evidence>
<feature type="domain" description="DUF4140" evidence="4">
    <location>
        <begin position="17"/>
        <end position="106"/>
    </location>
</feature>
<feature type="domain" description="DUF4139" evidence="3">
    <location>
        <begin position="211"/>
        <end position="283"/>
    </location>
</feature>
<dbReference type="EMBL" id="AGBF01000231">
    <property type="protein sequence ID" value="EGX55401.1"/>
    <property type="molecule type" value="Genomic_DNA"/>
</dbReference>
<gene>
    <name evidence="5" type="ORF">SZN_33031</name>
</gene>
<dbReference type="Pfam" id="PF13600">
    <property type="entry name" value="DUF4140"/>
    <property type="match status" value="1"/>
</dbReference>
<feature type="non-terminal residue" evidence="5">
    <location>
        <position position="394"/>
    </location>
</feature>
<dbReference type="InterPro" id="IPR025554">
    <property type="entry name" value="DUF4140"/>
</dbReference>
<feature type="compositionally biased region" description="Pro residues" evidence="2">
    <location>
        <begin position="313"/>
        <end position="333"/>
    </location>
</feature>
<dbReference type="Pfam" id="PF13598">
    <property type="entry name" value="DUF4139"/>
    <property type="match status" value="1"/>
</dbReference>
<evidence type="ECO:0008006" key="7">
    <source>
        <dbReference type="Google" id="ProtNLM"/>
    </source>
</evidence>
<reference evidence="5 6" key="1">
    <citation type="submission" date="2011-08" db="EMBL/GenBank/DDBJ databases">
        <authorList>
            <person name="Lin Y."/>
            <person name="Hao X."/>
            <person name="Johnstone L."/>
            <person name="Miller S.J."/>
            <person name="Wei G."/>
            <person name="Rensing C."/>
        </authorList>
    </citation>
    <scope>NUCLEOTIDE SEQUENCE [LARGE SCALE GENOMIC DNA]</scope>
    <source>
        <strain evidence="5 6">K42</strain>
    </source>
</reference>
<feature type="region of interest" description="Disordered" evidence="2">
    <location>
        <begin position="313"/>
        <end position="340"/>
    </location>
</feature>
<keyword evidence="6" id="KW-1185">Reference proteome</keyword>
<evidence type="ECO:0000313" key="6">
    <source>
        <dbReference type="Proteomes" id="UP000004217"/>
    </source>
</evidence>
<dbReference type="PANTHER" id="PTHR31005">
    <property type="entry name" value="DUF4139 DOMAIN-CONTAINING PROTEIN"/>
    <property type="match status" value="1"/>
</dbReference>
<evidence type="ECO:0000256" key="1">
    <source>
        <dbReference type="SAM" id="Coils"/>
    </source>
</evidence>
<dbReference type="InterPro" id="IPR011935">
    <property type="entry name" value="CHP02231"/>
</dbReference>
<comment type="caution">
    <text evidence="5">The sequence shown here is derived from an EMBL/GenBank/DDBJ whole genome shotgun (WGS) entry which is preliminary data.</text>
</comment>
<protein>
    <recommendedName>
        <fullName evidence="7">DUF4139 domain-containing protein</fullName>
    </recommendedName>
</protein>
<name>G2GM54_9ACTN</name>
<evidence type="ECO:0000256" key="2">
    <source>
        <dbReference type="SAM" id="MobiDB-lite"/>
    </source>
</evidence>
<sequence>MKSAEDAGRWDSSLDAVVVYARGALCTRLARGTVPADGRVRVTGFPRSMDPGSLRAKVVGDDGVRVTEVRVEVDAEPPAGERTDTPRQELEQARDAAAAARGRRDRQLGLIAEVAALRPVPPAADPGEPPRRTPVDAWLRLAGFADERLRALHLRLTELEERLRVAEHEFAVATDRWNRASTGARSGRVEAAVAAVLALDGAESGGGAVELELEYGVPGAVWVPAYRLTYRQEAAEGTLVLRASVAQRTGEDWSGVRLALATADLRRRTDLPRLRSVRVGRRQSAPAPTGWREPPAGLADLFTGYDAAGPRPAPALPVAPAAPGPVPPPPAPSPGGAHGLDRVRDAAARARLLAVPRRFHRRRDRGALLRGRSPALLRRRAAGGQAVGTARWRG</sequence>